<keyword evidence="1" id="KW-0472">Membrane</keyword>
<gene>
    <name evidence="2" type="ORF">GLV98_03260</name>
</gene>
<comment type="caution">
    <text evidence="2">The sequence shown here is derived from an EMBL/GenBank/DDBJ whole genome shotgun (WGS) entry which is preliminary data.</text>
</comment>
<accession>A0A845E0T0</accession>
<name>A0A845E0T0_9BACI</name>
<dbReference type="OrthoDB" id="2971289at2"/>
<evidence type="ECO:0008006" key="4">
    <source>
        <dbReference type="Google" id="ProtNLM"/>
    </source>
</evidence>
<keyword evidence="1" id="KW-1133">Transmembrane helix</keyword>
<dbReference type="AlphaFoldDB" id="A0A845E0T0"/>
<evidence type="ECO:0000256" key="1">
    <source>
        <dbReference type="SAM" id="Phobius"/>
    </source>
</evidence>
<sequence>MGRAMLLFICSLIFTLIPSGLVHSWSEAPPDWESFASQYRKLAADGKFDLAERLWNSTYAEMEQYVQTLPDPHKETWTHLDIYNSTDEPDETIWKEGLLTFLEVTSSDHPYPILAEKLEHLSDRTVSSVPLEDIEEEWNLIRPVVLNYVNKARVNEADQLLQELSVMETHAGREHFSGKILELVKEKSQQDWSTFLLTAIFIGGAILVTLLYVGAINYRESSKNRHTMKSGHS</sequence>
<evidence type="ECO:0000313" key="3">
    <source>
        <dbReference type="Proteomes" id="UP000447393"/>
    </source>
</evidence>
<protein>
    <recommendedName>
        <fullName evidence="4">Sporulation protein</fullName>
    </recommendedName>
</protein>
<dbReference type="EMBL" id="WMEZ01000001">
    <property type="protein sequence ID" value="MYL48482.1"/>
    <property type="molecule type" value="Genomic_DNA"/>
</dbReference>
<dbReference type="RefSeq" id="WP_160912044.1">
    <property type="nucleotide sequence ID" value="NZ_WMEZ01000001.1"/>
</dbReference>
<organism evidence="2 3">
    <name type="scientific">Halobacillus litoralis</name>
    <dbReference type="NCBI Taxonomy" id="45668"/>
    <lineage>
        <taxon>Bacteria</taxon>
        <taxon>Bacillati</taxon>
        <taxon>Bacillota</taxon>
        <taxon>Bacilli</taxon>
        <taxon>Bacillales</taxon>
        <taxon>Bacillaceae</taxon>
        <taxon>Halobacillus</taxon>
    </lineage>
</organism>
<dbReference type="Proteomes" id="UP000447393">
    <property type="component" value="Unassembled WGS sequence"/>
</dbReference>
<feature type="transmembrane region" description="Helical" evidence="1">
    <location>
        <begin position="195"/>
        <end position="218"/>
    </location>
</feature>
<evidence type="ECO:0000313" key="2">
    <source>
        <dbReference type="EMBL" id="MYL48482.1"/>
    </source>
</evidence>
<reference evidence="2 3" key="1">
    <citation type="submission" date="2019-11" db="EMBL/GenBank/DDBJ databases">
        <title>Genome sequences of 17 halophilic strains isolated from different environments.</title>
        <authorList>
            <person name="Furrow R.E."/>
        </authorList>
    </citation>
    <scope>NUCLEOTIDE SEQUENCE [LARGE SCALE GENOMIC DNA]</scope>
    <source>
        <strain evidence="2 3">22505_10_Sand</strain>
    </source>
</reference>
<proteinExistence type="predicted"/>
<keyword evidence="1" id="KW-0812">Transmembrane</keyword>